<dbReference type="PANTHER" id="PTHR46124">
    <property type="entry name" value="D-AMINOACYL-TRNA DEACYLASE"/>
    <property type="match status" value="1"/>
</dbReference>
<dbReference type="GO" id="GO:0016788">
    <property type="term" value="F:hydrolase activity, acting on ester bonds"/>
    <property type="evidence" value="ECO:0007669"/>
    <property type="project" value="InterPro"/>
</dbReference>
<dbReference type="Pfam" id="PF01026">
    <property type="entry name" value="TatD_DNase"/>
    <property type="match status" value="1"/>
</dbReference>
<evidence type="ECO:0000256" key="4">
    <source>
        <dbReference type="PIRSR" id="PIRSR005902-1"/>
    </source>
</evidence>
<dbReference type="GO" id="GO:0046872">
    <property type="term" value="F:metal ion binding"/>
    <property type="evidence" value="ECO:0007669"/>
    <property type="project" value="UniProtKB-KW"/>
</dbReference>
<feature type="binding site" evidence="4">
    <location>
        <position position="222"/>
    </location>
    <ligand>
        <name>a divalent metal cation</name>
        <dbReference type="ChEBI" id="CHEBI:60240"/>
        <label>1</label>
    </ligand>
</feature>
<dbReference type="AlphaFoldDB" id="A0A6L2R575"/>
<sequence length="283" mass="31291">MAHKKVERVEPLTLKLPLLGVDSHAHLDGPEFDADRAAVLARAKACGILHTGNVFLGPEVFAVRKHFFDAYPEVFFLLGIHPCDGQRCTPETLAGIRVAFASEPRLRAVGEIGLDYHWKDCPKDLQIAAFVAQIRLARDIGKPIALHCRNAEEDTLMLLESEGVIGYPLLWHCFGGTIALARRILDNGWHISLPGTATYTANDALRQAAAFISPDRLLLETDCPYLSPMPWRGKRNEPAFSVFTAHAVAKARGEDTELLWRRCGDNARQFFTLEGSPRLASGT</sequence>
<gene>
    <name evidence="5" type="primary">tatD</name>
    <name evidence="5" type="ORF">ZNDK_0373</name>
</gene>
<dbReference type="InterPro" id="IPR032466">
    <property type="entry name" value="Metal_Hydrolase"/>
</dbReference>
<dbReference type="Gene3D" id="3.20.20.140">
    <property type="entry name" value="Metal-dependent hydrolases"/>
    <property type="match status" value="1"/>
</dbReference>
<keyword evidence="2 4" id="KW-0479">Metal-binding</keyword>
<evidence type="ECO:0000313" key="6">
    <source>
        <dbReference type="Proteomes" id="UP000505077"/>
    </source>
</evidence>
<reference evidence="5 6" key="1">
    <citation type="journal article" date="2020" name="ISME J.">
        <title>Parallel Reductive Genome Evolution in Desulfovibrio Ectosymbionts Independently Acquired by Trichonympha Protists in the Termite Gut.</title>
        <authorList>
            <person name="Takeuchi M."/>
            <person name="Kuwahara H."/>
            <person name="Murakami T."/>
            <person name="Takahashi K."/>
            <person name="Kajitani R."/>
            <person name="Toyoda A."/>
            <person name="Itoh T."/>
            <person name="Ohkuma M."/>
            <person name="Hongoh Y."/>
        </authorList>
    </citation>
    <scope>NUCLEOTIDE SEQUENCE [LARGE SCALE GENOMIC DNA]</scope>
    <source>
        <strain evidence="5">ZnDsv-02</strain>
    </source>
</reference>
<evidence type="ECO:0000256" key="3">
    <source>
        <dbReference type="ARBA" id="ARBA00022801"/>
    </source>
</evidence>
<dbReference type="EMBL" id="BLLL01000003">
    <property type="protein sequence ID" value="GFH62602.1"/>
    <property type="molecule type" value="Genomic_DNA"/>
</dbReference>
<feature type="binding site" evidence="4">
    <location>
        <position position="26"/>
    </location>
    <ligand>
        <name>a divalent metal cation</name>
        <dbReference type="ChEBI" id="CHEBI:60240"/>
        <label>1</label>
    </ligand>
</feature>
<evidence type="ECO:0000313" key="5">
    <source>
        <dbReference type="EMBL" id="GFH62602.1"/>
    </source>
</evidence>
<feature type="binding site" evidence="4">
    <location>
        <position position="24"/>
    </location>
    <ligand>
        <name>a divalent metal cation</name>
        <dbReference type="ChEBI" id="CHEBI:60240"/>
        <label>1</label>
    </ligand>
</feature>
<dbReference type="Proteomes" id="UP000505077">
    <property type="component" value="Unassembled WGS sequence"/>
</dbReference>
<dbReference type="NCBIfam" id="TIGR00010">
    <property type="entry name" value="YchF/TatD family DNA exonuclease"/>
    <property type="match status" value="1"/>
</dbReference>
<dbReference type="GO" id="GO:0005829">
    <property type="term" value="C:cytosol"/>
    <property type="evidence" value="ECO:0007669"/>
    <property type="project" value="TreeGrafter"/>
</dbReference>
<accession>A0A6L2R575</accession>
<keyword evidence="3" id="KW-0378">Hydrolase</keyword>
<feature type="binding site" evidence="4">
    <location>
        <position position="147"/>
    </location>
    <ligand>
        <name>a divalent metal cation</name>
        <dbReference type="ChEBI" id="CHEBI:60240"/>
        <label>2</label>
    </ligand>
</feature>
<dbReference type="PIRSF" id="PIRSF005902">
    <property type="entry name" value="DNase_TatD"/>
    <property type="match status" value="1"/>
</dbReference>
<proteinExistence type="inferred from homology"/>
<dbReference type="InterPro" id="IPR018228">
    <property type="entry name" value="DNase_TatD-rel_CS"/>
</dbReference>
<organism evidence="5 6">
    <name type="scientific">Candidatus Desulfovibrio kirbyi</name>
    <dbReference type="NCBI Taxonomy" id="2696086"/>
    <lineage>
        <taxon>Bacteria</taxon>
        <taxon>Pseudomonadati</taxon>
        <taxon>Thermodesulfobacteriota</taxon>
        <taxon>Desulfovibrionia</taxon>
        <taxon>Desulfovibrionales</taxon>
        <taxon>Desulfovibrionaceae</taxon>
        <taxon>Desulfovibrio</taxon>
    </lineage>
</organism>
<dbReference type="FunFam" id="3.20.20.140:FF:000005">
    <property type="entry name" value="TatD family hydrolase"/>
    <property type="match status" value="1"/>
</dbReference>
<dbReference type="PROSITE" id="PS01091">
    <property type="entry name" value="TATD_3"/>
    <property type="match status" value="1"/>
</dbReference>
<dbReference type="CDD" id="cd01310">
    <property type="entry name" value="TatD_DNAse"/>
    <property type="match status" value="1"/>
</dbReference>
<evidence type="ECO:0000256" key="2">
    <source>
        <dbReference type="ARBA" id="ARBA00022723"/>
    </source>
</evidence>
<evidence type="ECO:0000256" key="1">
    <source>
        <dbReference type="ARBA" id="ARBA00009275"/>
    </source>
</evidence>
<dbReference type="InterPro" id="IPR015991">
    <property type="entry name" value="TatD/YcfH-like"/>
</dbReference>
<feature type="binding site" evidence="4">
    <location>
        <position position="172"/>
    </location>
    <ligand>
        <name>a divalent metal cation</name>
        <dbReference type="ChEBI" id="CHEBI:60240"/>
        <label>2</label>
    </ligand>
</feature>
<dbReference type="SUPFAM" id="SSF51556">
    <property type="entry name" value="Metallo-dependent hydrolases"/>
    <property type="match status" value="1"/>
</dbReference>
<dbReference type="PROSITE" id="PS01090">
    <property type="entry name" value="TATD_2"/>
    <property type="match status" value="1"/>
</dbReference>
<dbReference type="PANTHER" id="PTHR46124:SF2">
    <property type="entry name" value="D-AMINOACYL-TRNA DEACYLASE"/>
    <property type="match status" value="1"/>
</dbReference>
<feature type="binding site" evidence="4">
    <location>
        <position position="111"/>
    </location>
    <ligand>
        <name>a divalent metal cation</name>
        <dbReference type="ChEBI" id="CHEBI:60240"/>
        <label>1</label>
    </ligand>
</feature>
<dbReference type="InterPro" id="IPR001130">
    <property type="entry name" value="TatD-like"/>
</dbReference>
<protein>
    <submittedName>
        <fullName evidence="5">Mg-dependent DNase</fullName>
    </submittedName>
</protein>
<comment type="similarity">
    <text evidence="1">Belongs to the metallo-dependent hydrolases superfamily. TatD-type hydrolase family.</text>
</comment>
<name>A0A6L2R575_9BACT</name>
<comment type="caution">
    <text evidence="5">The sequence shown here is derived from an EMBL/GenBank/DDBJ whole genome shotgun (WGS) entry which is preliminary data.</text>
</comment>
<dbReference type="GO" id="GO:0004536">
    <property type="term" value="F:DNA nuclease activity"/>
    <property type="evidence" value="ECO:0007669"/>
    <property type="project" value="InterPro"/>
</dbReference>